<protein>
    <submittedName>
        <fullName evidence="2">Uncharacterized protein</fullName>
    </submittedName>
</protein>
<dbReference type="PANTHER" id="PTHR11999">
    <property type="entry name" value="GROUP II PYRIDOXAL-5-PHOSPHATE DECARBOXYLASE"/>
    <property type="match status" value="1"/>
</dbReference>
<keyword evidence="1" id="KW-0210">Decarboxylase</keyword>
<dbReference type="EnsemblPlants" id="OB10G14880.1">
    <property type="protein sequence ID" value="OB10G14880.1"/>
    <property type="gene ID" value="OB10G14880"/>
</dbReference>
<dbReference type="SUPFAM" id="SSF53383">
    <property type="entry name" value="PLP-dependent transferases"/>
    <property type="match status" value="1"/>
</dbReference>
<evidence type="ECO:0000313" key="2">
    <source>
        <dbReference type="EnsemblPlants" id="OB10G14880.1"/>
    </source>
</evidence>
<dbReference type="InterPro" id="IPR015422">
    <property type="entry name" value="PyrdxlP-dep_Trfase_small"/>
</dbReference>
<dbReference type="InterPro" id="IPR010977">
    <property type="entry name" value="Aromatic_deC"/>
</dbReference>
<organism evidence="2">
    <name type="scientific">Oryza brachyantha</name>
    <name type="common">malo sina</name>
    <dbReference type="NCBI Taxonomy" id="4533"/>
    <lineage>
        <taxon>Eukaryota</taxon>
        <taxon>Viridiplantae</taxon>
        <taxon>Streptophyta</taxon>
        <taxon>Embryophyta</taxon>
        <taxon>Tracheophyta</taxon>
        <taxon>Spermatophyta</taxon>
        <taxon>Magnoliopsida</taxon>
        <taxon>Liliopsida</taxon>
        <taxon>Poales</taxon>
        <taxon>Poaceae</taxon>
        <taxon>BOP clade</taxon>
        <taxon>Oryzoideae</taxon>
        <taxon>Oryzeae</taxon>
        <taxon>Oryzinae</taxon>
        <taxon>Oryza</taxon>
    </lineage>
</organism>
<keyword evidence="3" id="KW-1185">Reference proteome</keyword>
<reference evidence="2" key="1">
    <citation type="journal article" date="2013" name="Nat. Commun.">
        <title>Whole-genome sequencing of Oryza brachyantha reveals mechanisms underlying Oryza genome evolution.</title>
        <authorList>
            <person name="Chen J."/>
            <person name="Huang Q."/>
            <person name="Gao D."/>
            <person name="Wang J."/>
            <person name="Lang Y."/>
            <person name="Liu T."/>
            <person name="Li B."/>
            <person name="Bai Z."/>
            <person name="Luis Goicoechea J."/>
            <person name="Liang C."/>
            <person name="Chen C."/>
            <person name="Zhang W."/>
            <person name="Sun S."/>
            <person name="Liao Y."/>
            <person name="Zhang X."/>
            <person name="Yang L."/>
            <person name="Song C."/>
            <person name="Wang M."/>
            <person name="Shi J."/>
            <person name="Liu G."/>
            <person name="Liu J."/>
            <person name="Zhou H."/>
            <person name="Zhou W."/>
            <person name="Yu Q."/>
            <person name="An N."/>
            <person name="Chen Y."/>
            <person name="Cai Q."/>
            <person name="Wang B."/>
            <person name="Liu B."/>
            <person name="Min J."/>
            <person name="Huang Y."/>
            <person name="Wu H."/>
            <person name="Li Z."/>
            <person name="Zhang Y."/>
            <person name="Yin Y."/>
            <person name="Song W."/>
            <person name="Jiang J."/>
            <person name="Jackson S.A."/>
            <person name="Wing R.A."/>
            <person name="Wang J."/>
            <person name="Chen M."/>
        </authorList>
    </citation>
    <scope>NUCLEOTIDE SEQUENCE [LARGE SCALE GENOMIC DNA]</scope>
    <source>
        <strain evidence="2">cv. IRGC 101232</strain>
    </source>
</reference>
<name>J3N1U0_ORYBR</name>
<accession>J3N1U0</accession>
<keyword evidence="1" id="KW-0456">Lyase</keyword>
<dbReference type="PRINTS" id="PR00800">
    <property type="entry name" value="YHDCRBOXLASE"/>
</dbReference>
<evidence type="ECO:0000256" key="1">
    <source>
        <dbReference type="ARBA" id="ARBA00022793"/>
    </source>
</evidence>
<dbReference type="AlphaFoldDB" id="J3N1U0"/>
<reference evidence="2" key="2">
    <citation type="submission" date="2013-04" db="UniProtKB">
        <authorList>
            <consortium name="EnsemblPlants"/>
        </authorList>
    </citation>
    <scope>IDENTIFICATION</scope>
</reference>
<dbReference type="GO" id="GO:0006520">
    <property type="term" value="P:amino acid metabolic process"/>
    <property type="evidence" value="ECO:0007669"/>
    <property type="project" value="InterPro"/>
</dbReference>
<proteinExistence type="predicted"/>
<evidence type="ECO:0000313" key="3">
    <source>
        <dbReference type="Proteomes" id="UP000006038"/>
    </source>
</evidence>
<dbReference type="Gramene" id="OB10G14880.1">
    <property type="protein sequence ID" value="OB10G14880.1"/>
    <property type="gene ID" value="OB10G14880"/>
</dbReference>
<dbReference type="HOGENOM" id="CLU_1707087_0_0_1"/>
<dbReference type="InterPro" id="IPR015424">
    <property type="entry name" value="PyrdxlP-dep_Trfase"/>
</dbReference>
<dbReference type="Proteomes" id="UP000006038">
    <property type="component" value="Chromosome 10"/>
</dbReference>
<dbReference type="OMA" id="MHGAANN"/>
<sequence length="173" mass="18812">MAPPSYGHAAAVVVSGGGVVQKNAAVSVVETAAAASTRLLDADEFRRQGHQVVEFIADYYDGMGEYPVHPSVSPGFLRRLLPAEAPWRPEEPDAFAAALRDHEKTANELNRTLLEEVNAVESGPYMSSANAGGVYMLRCAVGSTLTEERHVREAWKVVQDRATFLLRKMEITA</sequence>
<dbReference type="GO" id="GO:0016831">
    <property type="term" value="F:carboxy-lyase activity"/>
    <property type="evidence" value="ECO:0007669"/>
    <property type="project" value="UniProtKB-KW"/>
</dbReference>
<dbReference type="eggNOG" id="KOG0628">
    <property type="taxonomic scope" value="Eukaryota"/>
</dbReference>
<dbReference type="PANTHER" id="PTHR11999:SF96">
    <property type="entry name" value="TYROSINE DECARBOXYLASE"/>
    <property type="match status" value="1"/>
</dbReference>
<dbReference type="STRING" id="4533.J3N1U0"/>
<dbReference type="Gene3D" id="3.90.1150.10">
    <property type="entry name" value="Aspartate Aminotransferase, domain 1"/>
    <property type="match status" value="1"/>
</dbReference>
<dbReference type="GO" id="GO:0005737">
    <property type="term" value="C:cytoplasm"/>
    <property type="evidence" value="ECO:0007669"/>
    <property type="project" value="TreeGrafter"/>
</dbReference>